<evidence type="ECO:0000256" key="1">
    <source>
        <dbReference type="SAM" id="MobiDB-lite"/>
    </source>
</evidence>
<proteinExistence type="predicted"/>
<protein>
    <submittedName>
        <fullName evidence="2">Uncharacterized protein</fullName>
    </submittedName>
</protein>
<keyword evidence="3" id="KW-1185">Reference proteome</keyword>
<accession>A0A1R3IYV0</accession>
<feature type="region of interest" description="Disordered" evidence="1">
    <location>
        <begin position="1"/>
        <end position="23"/>
    </location>
</feature>
<evidence type="ECO:0000313" key="3">
    <source>
        <dbReference type="Proteomes" id="UP000188268"/>
    </source>
</evidence>
<name>A0A1R3IYV0_COCAP</name>
<dbReference type="EMBL" id="AWWV01009165">
    <property type="protein sequence ID" value="OMO87743.1"/>
    <property type="molecule type" value="Genomic_DNA"/>
</dbReference>
<feature type="compositionally biased region" description="Basic and acidic residues" evidence="1">
    <location>
        <begin position="1"/>
        <end position="10"/>
    </location>
</feature>
<evidence type="ECO:0000313" key="2">
    <source>
        <dbReference type="EMBL" id="OMO87743.1"/>
    </source>
</evidence>
<sequence>MGHRTADHCKHSSIHLLPPRSRL</sequence>
<dbReference type="Proteomes" id="UP000188268">
    <property type="component" value="Unassembled WGS sequence"/>
</dbReference>
<dbReference type="Gramene" id="OMO87743">
    <property type="protein sequence ID" value="OMO87743"/>
    <property type="gene ID" value="CCACVL1_08791"/>
</dbReference>
<reference evidence="2 3" key="1">
    <citation type="submission" date="2013-09" db="EMBL/GenBank/DDBJ databases">
        <title>Corchorus capsularis genome sequencing.</title>
        <authorList>
            <person name="Alam M."/>
            <person name="Haque M.S."/>
            <person name="Islam M.S."/>
            <person name="Emdad E.M."/>
            <person name="Islam M.M."/>
            <person name="Ahmed B."/>
            <person name="Halim A."/>
            <person name="Hossen Q.M.M."/>
            <person name="Hossain M.Z."/>
            <person name="Ahmed R."/>
            <person name="Khan M.M."/>
            <person name="Islam R."/>
            <person name="Rashid M.M."/>
            <person name="Khan S.A."/>
            <person name="Rahman M.S."/>
            <person name="Alam M."/>
        </authorList>
    </citation>
    <scope>NUCLEOTIDE SEQUENCE [LARGE SCALE GENOMIC DNA]</scope>
    <source>
        <strain evidence="3">cv. CVL-1</strain>
        <tissue evidence="2">Whole seedling</tissue>
    </source>
</reference>
<comment type="caution">
    <text evidence="2">The sequence shown here is derived from an EMBL/GenBank/DDBJ whole genome shotgun (WGS) entry which is preliminary data.</text>
</comment>
<gene>
    <name evidence="2" type="ORF">CCACVL1_08791</name>
</gene>
<organism evidence="2 3">
    <name type="scientific">Corchorus capsularis</name>
    <name type="common">Jute</name>
    <dbReference type="NCBI Taxonomy" id="210143"/>
    <lineage>
        <taxon>Eukaryota</taxon>
        <taxon>Viridiplantae</taxon>
        <taxon>Streptophyta</taxon>
        <taxon>Embryophyta</taxon>
        <taxon>Tracheophyta</taxon>
        <taxon>Spermatophyta</taxon>
        <taxon>Magnoliopsida</taxon>
        <taxon>eudicotyledons</taxon>
        <taxon>Gunneridae</taxon>
        <taxon>Pentapetalae</taxon>
        <taxon>rosids</taxon>
        <taxon>malvids</taxon>
        <taxon>Malvales</taxon>
        <taxon>Malvaceae</taxon>
        <taxon>Grewioideae</taxon>
        <taxon>Apeibeae</taxon>
        <taxon>Corchorus</taxon>
    </lineage>
</organism>
<dbReference type="AlphaFoldDB" id="A0A1R3IYV0"/>